<dbReference type="Proteomes" id="UP000612361">
    <property type="component" value="Unassembled WGS sequence"/>
</dbReference>
<evidence type="ECO:0000259" key="1">
    <source>
        <dbReference type="PROSITE" id="PS50994"/>
    </source>
</evidence>
<dbReference type="InterPro" id="IPR050900">
    <property type="entry name" value="Transposase_IS3/IS150/IS904"/>
</dbReference>
<dbReference type="EMBL" id="JACOGG010000003">
    <property type="protein sequence ID" value="MBC3934366.1"/>
    <property type="molecule type" value="Genomic_DNA"/>
</dbReference>
<dbReference type="SUPFAM" id="SSF53098">
    <property type="entry name" value="Ribonuclease H-like"/>
    <property type="match status" value="1"/>
</dbReference>
<dbReference type="Pfam" id="PF13333">
    <property type="entry name" value="rve_2"/>
    <property type="match status" value="1"/>
</dbReference>
<dbReference type="GO" id="GO:0003676">
    <property type="term" value="F:nucleic acid binding"/>
    <property type="evidence" value="ECO:0007669"/>
    <property type="project" value="InterPro"/>
</dbReference>
<organism evidence="2 3">
    <name type="scientific">Undibacterium rugosum</name>
    <dbReference type="NCBI Taxonomy" id="2762291"/>
    <lineage>
        <taxon>Bacteria</taxon>
        <taxon>Pseudomonadati</taxon>
        <taxon>Pseudomonadota</taxon>
        <taxon>Betaproteobacteria</taxon>
        <taxon>Burkholderiales</taxon>
        <taxon>Oxalobacteraceae</taxon>
        <taxon>Undibacterium</taxon>
    </lineage>
</organism>
<protein>
    <submittedName>
        <fullName evidence="2">IS3 family transposase</fullName>
    </submittedName>
</protein>
<dbReference type="PANTHER" id="PTHR46889:SF4">
    <property type="entry name" value="TRANSPOSASE INSO FOR INSERTION SEQUENCE ELEMENT IS911B-RELATED"/>
    <property type="match status" value="1"/>
</dbReference>
<dbReference type="PROSITE" id="PS50994">
    <property type="entry name" value="INTEGRASE"/>
    <property type="match status" value="1"/>
</dbReference>
<comment type="caution">
    <text evidence="2">The sequence shown here is derived from an EMBL/GenBank/DDBJ whole genome shotgun (WGS) entry which is preliminary data.</text>
</comment>
<reference evidence="2" key="1">
    <citation type="submission" date="2020-08" db="EMBL/GenBank/DDBJ databases">
        <title>Novel species isolated from subtropical streams in China.</title>
        <authorList>
            <person name="Lu H."/>
        </authorList>
    </citation>
    <scope>NUCLEOTIDE SEQUENCE</scope>
    <source>
        <strain evidence="2">CY7W</strain>
    </source>
</reference>
<name>A0A923HYL1_9BURK</name>
<evidence type="ECO:0000313" key="2">
    <source>
        <dbReference type="EMBL" id="MBC3934366.1"/>
    </source>
</evidence>
<dbReference type="InterPro" id="IPR036397">
    <property type="entry name" value="RNaseH_sf"/>
</dbReference>
<feature type="domain" description="Integrase catalytic" evidence="1">
    <location>
        <begin position="1"/>
        <end position="111"/>
    </location>
</feature>
<gene>
    <name evidence="2" type="ORF">H8K47_03220</name>
</gene>
<accession>A0A923HYL1</accession>
<dbReference type="InterPro" id="IPR012337">
    <property type="entry name" value="RNaseH-like_sf"/>
</dbReference>
<dbReference type="GO" id="GO:0015074">
    <property type="term" value="P:DNA integration"/>
    <property type="evidence" value="ECO:0007669"/>
    <property type="project" value="InterPro"/>
</dbReference>
<dbReference type="Gene3D" id="3.30.420.10">
    <property type="entry name" value="Ribonuclease H-like superfamily/Ribonuclease H"/>
    <property type="match status" value="1"/>
</dbReference>
<keyword evidence="3" id="KW-1185">Reference proteome</keyword>
<dbReference type="RefSeq" id="WP_186880003.1">
    <property type="nucleotide sequence ID" value="NZ_JACOGG010000003.1"/>
</dbReference>
<dbReference type="InterPro" id="IPR001584">
    <property type="entry name" value="Integrase_cat-core"/>
</dbReference>
<proteinExistence type="predicted"/>
<dbReference type="AlphaFoldDB" id="A0A923HYL1"/>
<evidence type="ECO:0000313" key="3">
    <source>
        <dbReference type="Proteomes" id="UP000612361"/>
    </source>
</evidence>
<sequence length="121" mass="13940">MHREAPSLGLHLTALHHSDSGSQYACKAFQGKLKEFGMVCAMSHKGNCWDNAPTESWFNNFKNVRYHGIRYASRDAMKAASFAYIEVFYSRTRQHSTLGYRSPVQYLEDWMKKQNQENLGA</sequence>
<dbReference type="PANTHER" id="PTHR46889">
    <property type="entry name" value="TRANSPOSASE INSF FOR INSERTION SEQUENCE IS3B-RELATED"/>
    <property type="match status" value="1"/>
</dbReference>